<comment type="caution">
    <text evidence="2">The sequence shown here is derived from an EMBL/GenBank/DDBJ whole genome shotgun (WGS) entry which is preliminary data.</text>
</comment>
<keyword evidence="1" id="KW-1133">Transmembrane helix</keyword>
<keyword evidence="1" id="KW-0472">Membrane</keyword>
<dbReference type="EMBL" id="SNZV01000001">
    <property type="protein sequence ID" value="TDS17324.1"/>
    <property type="molecule type" value="Genomic_DNA"/>
</dbReference>
<feature type="transmembrane region" description="Helical" evidence="1">
    <location>
        <begin position="7"/>
        <end position="25"/>
    </location>
</feature>
<accession>A0A4R7DBP6</accession>
<evidence type="ECO:0000313" key="3">
    <source>
        <dbReference type="Proteomes" id="UP000294752"/>
    </source>
</evidence>
<feature type="transmembrane region" description="Helical" evidence="1">
    <location>
        <begin position="37"/>
        <end position="56"/>
    </location>
</feature>
<gene>
    <name evidence="2" type="ORF">B0I21_101188</name>
</gene>
<name>A0A4R7DBP6_9SPHI</name>
<reference evidence="2 3" key="1">
    <citation type="submission" date="2019-03" db="EMBL/GenBank/DDBJ databases">
        <title>Genomic Encyclopedia of Type Strains, Phase III (KMG-III): the genomes of soil and plant-associated and newly described type strains.</title>
        <authorList>
            <person name="Whitman W."/>
        </authorList>
    </citation>
    <scope>NUCLEOTIDE SEQUENCE [LARGE SCALE GENOMIC DNA]</scope>
    <source>
        <strain evidence="2 3">CGMCC 1.12801</strain>
    </source>
</reference>
<evidence type="ECO:0000313" key="2">
    <source>
        <dbReference type="EMBL" id="TDS17324.1"/>
    </source>
</evidence>
<evidence type="ECO:0000256" key="1">
    <source>
        <dbReference type="SAM" id="Phobius"/>
    </source>
</evidence>
<organism evidence="2 3">
    <name type="scientific">Sphingobacterium paludis</name>
    <dbReference type="NCBI Taxonomy" id="1476465"/>
    <lineage>
        <taxon>Bacteria</taxon>
        <taxon>Pseudomonadati</taxon>
        <taxon>Bacteroidota</taxon>
        <taxon>Sphingobacteriia</taxon>
        <taxon>Sphingobacteriales</taxon>
        <taxon>Sphingobacteriaceae</taxon>
        <taxon>Sphingobacterium</taxon>
    </lineage>
</organism>
<protein>
    <submittedName>
        <fullName evidence="2">Uncharacterized protein</fullName>
    </submittedName>
</protein>
<keyword evidence="1" id="KW-0812">Transmembrane</keyword>
<keyword evidence="3" id="KW-1185">Reference proteome</keyword>
<proteinExistence type="predicted"/>
<sequence length="63" mass="6945">MSNIGKLLMMVGIVFGFIYLSQFNSQSIGVADAPMPAALYLSISAPVFALGLYFYFRAKRLFS</sequence>
<dbReference type="Proteomes" id="UP000294752">
    <property type="component" value="Unassembled WGS sequence"/>
</dbReference>
<dbReference type="AlphaFoldDB" id="A0A4R7DBP6"/>